<feature type="domain" description="TerB-C" evidence="3">
    <location>
        <begin position="474"/>
        <end position="602"/>
    </location>
</feature>
<dbReference type="Pfam" id="PF13208">
    <property type="entry name" value="TerB_N"/>
    <property type="match status" value="1"/>
</dbReference>
<feature type="domain" description="TerB N-terminal" evidence="2">
    <location>
        <begin position="149"/>
        <end position="336"/>
    </location>
</feature>
<dbReference type="Gene3D" id="3.90.1150.30">
    <property type="match status" value="1"/>
</dbReference>
<reference evidence="4" key="1">
    <citation type="journal article" date="2021" name="PeerJ">
        <title>Extensive microbial diversity within the chicken gut microbiome revealed by metagenomics and culture.</title>
        <authorList>
            <person name="Gilroy R."/>
            <person name="Ravi A."/>
            <person name="Getino M."/>
            <person name="Pursley I."/>
            <person name="Horton D.L."/>
            <person name="Alikhan N.F."/>
            <person name="Baker D."/>
            <person name="Gharbi K."/>
            <person name="Hall N."/>
            <person name="Watson M."/>
            <person name="Adriaenssens E.M."/>
            <person name="Foster-Nyarko E."/>
            <person name="Jarju S."/>
            <person name="Secka A."/>
            <person name="Antonio M."/>
            <person name="Oren A."/>
            <person name="Chaudhuri R.R."/>
            <person name="La Ragione R."/>
            <person name="Hildebrand F."/>
            <person name="Pallen M.J."/>
        </authorList>
    </citation>
    <scope>NUCLEOTIDE SEQUENCE</scope>
    <source>
        <strain evidence="4">1282</strain>
    </source>
</reference>
<feature type="region of interest" description="Disordered" evidence="1">
    <location>
        <begin position="509"/>
        <end position="537"/>
    </location>
</feature>
<gene>
    <name evidence="4" type="ORF">H9838_05945</name>
</gene>
<dbReference type="InterPro" id="IPR025266">
    <property type="entry name" value="TerB_N"/>
</dbReference>
<evidence type="ECO:0000259" key="2">
    <source>
        <dbReference type="Pfam" id="PF13208"/>
    </source>
</evidence>
<evidence type="ECO:0000256" key="1">
    <source>
        <dbReference type="SAM" id="MobiDB-lite"/>
    </source>
</evidence>
<dbReference type="AlphaFoldDB" id="A0A9D1YD14"/>
<name>A0A9D1YD14_9FIRM</name>
<proteinExistence type="predicted"/>
<protein>
    <submittedName>
        <fullName evidence="4">TerB N-terminal domain-containing protein</fullName>
    </submittedName>
</protein>
<evidence type="ECO:0000313" key="5">
    <source>
        <dbReference type="Proteomes" id="UP000823915"/>
    </source>
</evidence>
<accession>A0A9D1YD14</accession>
<evidence type="ECO:0000259" key="3">
    <source>
        <dbReference type="Pfam" id="PF15615"/>
    </source>
</evidence>
<dbReference type="InterPro" id="IPR028932">
    <property type="entry name" value="TerB-C"/>
</dbReference>
<organism evidence="4 5">
    <name type="scientific">Candidatus Acutalibacter pullistercoris</name>
    <dbReference type="NCBI Taxonomy" id="2838418"/>
    <lineage>
        <taxon>Bacteria</taxon>
        <taxon>Bacillati</taxon>
        <taxon>Bacillota</taxon>
        <taxon>Clostridia</taxon>
        <taxon>Eubacteriales</taxon>
        <taxon>Acutalibacteraceae</taxon>
        <taxon>Acutalibacter</taxon>
    </lineage>
</organism>
<reference evidence="4" key="2">
    <citation type="submission" date="2021-04" db="EMBL/GenBank/DDBJ databases">
        <authorList>
            <person name="Gilroy R."/>
        </authorList>
    </citation>
    <scope>NUCLEOTIDE SEQUENCE</scope>
    <source>
        <strain evidence="4">1282</strain>
    </source>
</reference>
<comment type="caution">
    <text evidence="4">The sequence shown here is derived from an EMBL/GenBank/DDBJ whole genome shotgun (WGS) entry which is preliminary data.</text>
</comment>
<dbReference type="InterPro" id="IPR038056">
    <property type="entry name" value="YjbR-like_sf"/>
</dbReference>
<dbReference type="Pfam" id="PF15615">
    <property type="entry name" value="TerB_C"/>
    <property type="match status" value="1"/>
</dbReference>
<evidence type="ECO:0000313" key="4">
    <source>
        <dbReference type="EMBL" id="HIY26702.1"/>
    </source>
</evidence>
<sequence>MDLRELAAYAGEAYGMAEQHKWPEFPGISVLADRATGKWVALLMRFWDYDQGQEIQHCDIKCGQEVLWQDPAPYLSKPYRMKGPKWVGVTFGENTDREEVCRLLDRAVEGGEGPGATIVLENKPQAQRVVYGDTPLPGVRRGFPDLADPVPEKIAQMRKLYRYGEDTFRERCENFCRQGKFMEDYEDDEPWSGDYKRYFPTYHDLNVRQLRGYFTWRAQVRRGEYPHTATSFAYLYVYELLNGIGTASPEESLEKLEAFLEGYVRSGVGEASMEENLRRWMLELAVVKGLPPEKVRSFADPQLLARDQALALLADPQEAEPGELFRAILFFSPRKLGESPVLAQDRGRGEALFGKVWQEALARSRREGGDLFTDCFGKKRVFDWHPLANAVYWEQAPHPDACCQVDPVRVYRCRDGAWQGEEYSSVFFNRERFQGLFHEADRQLRLYCKTGRTLKKKPQEAWASPVVEAVIQADRQAVWEASRPKLTIDLGGLEKIRRDAAVTRDSLLTEEERQEALAPAPPPEAEPAEEAPGLPGLDDLSRQILHRLLRGEDPGPVLKEARLMASLAAEAINQVFLEELGDNVVECEGSALSLVEDYREDVAQMLGGGNS</sequence>
<dbReference type="Proteomes" id="UP000823915">
    <property type="component" value="Unassembled WGS sequence"/>
</dbReference>
<dbReference type="SUPFAM" id="SSF142906">
    <property type="entry name" value="YjbR-like"/>
    <property type="match status" value="1"/>
</dbReference>
<dbReference type="EMBL" id="DXDU01000098">
    <property type="protein sequence ID" value="HIY26702.1"/>
    <property type="molecule type" value="Genomic_DNA"/>
</dbReference>